<sequence>HKQEEESDREAEKKKSKKKTEKVNSCLSQVICLPSIMLALKWEEEKYEDGVKWKFLEHNGPYFPANYEPLPDNVHFYYNGKKVKLSLAAEEVALFFAQMLDHEYSTKKVFRDNFFKDWRKEMTHEERLLIQDLEKCDFGELHAMHKAKVEARKNMTKEEKLVVKEANQKIVDEYGYCLLDHHKERIGNFKIEPPGLFRGRGEHPKQGMLKKRIQPEDVIINCSKEGRIPIPPAGHRWKEVRHDNTVTWLASWTENIQGSIKYIMLNANSKLKGEKDWEKYEIARKLKSCVDDIRNQYMQDLKSKHMGTRQRAVALYFIDKLALRAGNEKEEGETADTVGCCSLRVEHITLHELLDGSECVVEFDFLGKDCIRYYNKVPVIRKVFKNLKLFLENKQPGDELFDRLNTSVLNKHLSSLMPGLTAKVFRTYNASITLQQQLKELTNSNVAEKLLSYNRANRAVAILCNHQRAPPKTFDQSMANLQAKIDARKEQLALAKTELKQAKKEAKTKGSSDPKLVERKKAAVKRCEEQLLKMEVQATDREENKQIALGTSKLNYLDPRISVAWCKNMEVLVDKIYNKSQRDKFAWAIDMTEADFEF</sequence>
<dbReference type="FunFam" id="2.170.11.10:FF:000002">
    <property type="entry name" value="DNA topoisomerase I"/>
    <property type="match status" value="1"/>
</dbReference>
<dbReference type="PRINTS" id="PR00416">
    <property type="entry name" value="EUTPISMRASEI"/>
</dbReference>
<dbReference type="GO" id="GO:0005730">
    <property type="term" value="C:nucleolus"/>
    <property type="evidence" value="ECO:0007669"/>
    <property type="project" value="TreeGrafter"/>
</dbReference>
<evidence type="ECO:0000256" key="5">
    <source>
        <dbReference type="ARBA" id="ARBA00023235"/>
    </source>
</evidence>
<dbReference type="InterPro" id="IPR008336">
    <property type="entry name" value="TopoI_DNA-bd_euk"/>
</dbReference>
<dbReference type="FunFam" id="1.10.10.41:FF:000001">
    <property type="entry name" value="DNA topoisomerase I"/>
    <property type="match status" value="1"/>
</dbReference>
<name>A0A671UV91_SPAAU</name>
<dbReference type="PROSITE" id="PS00176">
    <property type="entry name" value="TOPO_IB_1"/>
    <property type="match status" value="1"/>
</dbReference>
<dbReference type="Gene3D" id="3.90.15.10">
    <property type="entry name" value="Topoisomerase I, Chain A, domain 3"/>
    <property type="match status" value="1"/>
</dbReference>
<dbReference type="SUPFAM" id="SSF56349">
    <property type="entry name" value="DNA breaking-rejoining enzymes"/>
    <property type="match status" value="1"/>
</dbReference>
<dbReference type="Gene3D" id="2.170.11.10">
    <property type="entry name" value="DNA Topoisomerase I, domain 2"/>
    <property type="match status" value="1"/>
</dbReference>
<dbReference type="InterPro" id="IPR011010">
    <property type="entry name" value="DNA_brk_join_enz"/>
</dbReference>
<reference evidence="10" key="2">
    <citation type="submission" date="2025-08" db="UniProtKB">
        <authorList>
            <consortium name="Ensembl"/>
        </authorList>
    </citation>
    <scope>IDENTIFICATION</scope>
</reference>
<evidence type="ECO:0000256" key="8">
    <source>
        <dbReference type="SAM" id="Coils"/>
    </source>
</evidence>
<dbReference type="InterPro" id="IPR014711">
    <property type="entry name" value="TopoI_cat_a-hlx-sub_euk"/>
</dbReference>
<dbReference type="GO" id="GO:0005694">
    <property type="term" value="C:chromosome"/>
    <property type="evidence" value="ECO:0007669"/>
    <property type="project" value="InterPro"/>
</dbReference>
<evidence type="ECO:0000313" key="10">
    <source>
        <dbReference type="Ensembl" id="ENSSAUP00010017848.1"/>
    </source>
</evidence>
<dbReference type="InterPro" id="IPR014727">
    <property type="entry name" value="TopoI_cat_a/b-sub_euk"/>
</dbReference>
<dbReference type="Pfam" id="PF01028">
    <property type="entry name" value="Topoisom_I"/>
    <property type="match status" value="1"/>
</dbReference>
<dbReference type="FunFam" id="1.10.132.10:FF:000001">
    <property type="entry name" value="DNA topoisomerase I"/>
    <property type="match status" value="1"/>
</dbReference>
<dbReference type="InterPro" id="IPR036202">
    <property type="entry name" value="TopoI_DNA-bd_euk_N_sf"/>
</dbReference>
<dbReference type="InterPro" id="IPR013030">
    <property type="entry name" value="DNA_topo_DNA_db_N_dom2"/>
</dbReference>
<dbReference type="Gene3D" id="1.10.10.41">
    <property type="entry name" value="Yeast DNA topoisomerase - domain 1"/>
    <property type="match status" value="1"/>
</dbReference>
<evidence type="ECO:0000256" key="2">
    <source>
        <dbReference type="ARBA" id="ARBA00006645"/>
    </source>
</evidence>
<keyword evidence="5 6" id="KW-0413">Isomerase</keyword>
<dbReference type="InterPro" id="IPR013034">
    <property type="entry name" value="DNA_topo_DNA_db_N_dom1"/>
</dbReference>
<dbReference type="FunFam" id="3.90.15.10:FF:000005">
    <property type="entry name" value="DNA topoisomerase I"/>
    <property type="match status" value="1"/>
</dbReference>
<dbReference type="InterPro" id="IPR018521">
    <property type="entry name" value="TopoIB_AS"/>
</dbReference>
<dbReference type="GeneTree" id="ENSGT00940000166270"/>
<dbReference type="SUPFAM" id="SSF46596">
    <property type="entry name" value="Eukaryotic DNA topoisomerase I, dispensable insert domain"/>
    <property type="match status" value="1"/>
</dbReference>
<dbReference type="InterPro" id="IPR048045">
    <property type="entry name" value="Topoisomer_I_DNA-bd"/>
</dbReference>
<dbReference type="GO" id="GO:0007059">
    <property type="term" value="P:chromosome segregation"/>
    <property type="evidence" value="ECO:0007669"/>
    <property type="project" value="TreeGrafter"/>
</dbReference>
<evidence type="ECO:0000256" key="7">
    <source>
        <dbReference type="RuleBase" id="RU365101"/>
    </source>
</evidence>
<proteinExistence type="inferred from homology"/>
<keyword evidence="3 6" id="KW-0799">Topoisomerase</keyword>
<reference evidence="10" key="1">
    <citation type="submission" date="2021-04" db="EMBL/GenBank/DDBJ databases">
        <authorList>
            <consortium name="Wellcome Sanger Institute Data Sharing"/>
        </authorList>
    </citation>
    <scope>NUCLEOTIDE SEQUENCE [LARGE SCALE GENOMIC DNA]</scope>
</reference>
<dbReference type="CDD" id="cd03488">
    <property type="entry name" value="Topoisomer_IB_N_htopoI_like"/>
    <property type="match status" value="1"/>
</dbReference>
<reference evidence="10" key="3">
    <citation type="submission" date="2025-09" db="UniProtKB">
        <authorList>
            <consortium name="Ensembl"/>
        </authorList>
    </citation>
    <scope>IDENTIFICATION</scope>
</reference>
<dbReference type="PANTHER" id="PTHR10290:SF24">
    <property type="entry name" value="DNA TOPOISOMERASE I"/>
    <property type="match status" value="1"/>
</dbReference>
<evidence type="ECO:0000256" key="3">
    <source>
        <dbReference type="ARBA" id="ARBA00023029"/>
    </source>
</evidence>
<protein>
    <recommendedName>
        <fullName evidence="7">DNA topoisomerase I</fullName>
        <ecNumber evidence="7">5.6.2.1</ecNumber>
    </recommendedName>
    <alternativeName>
        <fullName evidence="7">DNA topoisomerase 1</fullName>
    </alternativeName>
</protein>
<dbReference type="EC" id="5.6.2.1" evidence="7"/>
<evidence type="ECO:0000256" key="1">
    <source>
        <dbReference type="ARBA" id="ARBA00000213"/>
    </source>
</evidence>
<organism evidence="10 11">
    <name type="scientific">Sparus aurata</name>
    <name type="common">Gilthead sea bream</name>
    <dbReference type="NCBI Taxonomy" id="8175"/>
    <lineage>
        <taxon>Eukaryota</taxon>
        <taxon>Metazoa</taxon>
        <taxon>Chordata</taxon>
        <taxon>Craniata</taxon>
        <taxon>Vertebrata</taxon>
        <taxon>Euteleostomi</taxon>
        <taxon>Actinopterygii</taxon>
        <taxon>Neopterygii</taxon>
        <taxon>Teleostei</taxon>
        <taxon>Neoteleostei</taxon>
        <taxon>Acanthomorphata</taxon>
        <taxon>Eupercaria</taxon>
        <taxon>Spariformes</taxon>
        <taxon>Sparidae</taxon>
        <taxon>Sparus</taxon>
    </lineage>
</organism>
<dbReference type="Ensembl" id="ENSSAUT00010018870.1">
    <property type="protein sequence ID" value="ENSSAUP00010017848.1"/>
    <property type="gene ID" value="ENSSAUG00010007723.1"/>
</dbReference>
<dbReference type="SUPFAM" id="SSF56741">
    <property type="entry name" value="Eukaryotic DNA topoisomerase I, N-terminal DNA-binding fragment"/>
    <property type="match status" value="1"/>
</dbReference>
<dbReference type="AlphaFoldDB" id="A0A671UV91"/>
<keyword evidence="4 6" id="KW-0238">DNA-binding</keyword>
<accession>A0A671UV91</accession>
<dbReference type="InterPro" id="IPR013500">
    <property type="entry name" value="TopoI_cat_euk"/>
</dbReference>
<comment type="function">
    <text evidence="7">Releases the supercoiling and torsional tension of DNA introduced during the DNA replication and transcription by transiently cleaving and rejoining one strand of the DNA duplex. Introduces a single-strand break via transesterification at the specific target site 5'-[CT]CCTTp site in duplex DNA. The scissile phosphodiester is attacked by the catalytic tyrosine of the enzyme, resulting in the formation of a DNA-(3'-phosphotyrosyl)-enzyme intermediate and the expulsion of a 5'-OH DNA strand. The free DNA strand then undergoes passage around the unbroken strand thus removing DNA supercoils. Finally, in the religation step, the DNA 5'-OH attacks the covalent intermediate to expel the active-site tyrosine and restore the DNA phosphodiester backbone.</text>
</comment>
<dbReference type="SMART" id="SM00435">
    <property type="entry name" value="TOPEUc"/>
    <property type="match status" value="1"/>
</dbReference>
<dbReference type="PROSITE" id="PS52038">
    <property type="entry name" value="TOPO_IB_2"/>
    <property type="match status" value="1"/>
</dbReference>
<evidence type="ECO:0000313" key="11">
    <source>
        <dbReference type="Proteomes" id="UP000472265"/>
    </source>
</evidence>
<evidence type="ECO:0000256" key="4">
    <source>
        <dbReference type="ARBA" id="ARBA00023125"/>
    </source>
</evidence>
<evidence type="ECO:0000259" key="9">
    <source>
        <dbReference type="SMART" id="SM00435"/>
    </source>
</evidence>
<dbReference type="InterPro" id="IPR025834">
    <property type="entry name" value="TopoI_C_dom"/>
</dbReference>
<dbReference type="CDD" id="cd00659">
    <property type="entry name" value="Topo_IB_C"/>
    <property type="match status" value="1"/>
</dbReference>
<dbReference type="Pfam" id="PF02919">
    <property type="entry name" value="Topoisom_I_N"/>
    <property type="match status" value="1"/>
</dbReference>
<feature type="domain" description="DNA topoisomerase I eukaryotic-type" evidence="9">
    <location>
        <begin position="196"/>
        <end position="570"/>
    </location>
</feature>
<comment type="catalytic activity">
    <reaction evidence="1 6 7">
        <text>ATP-independent breakage of single-stranded DNA, followed by passage and rejoining.</text>
        <dbReference type="EC" id="5.6.2.1"/>
    </reaction>
</comment>
<keyword evidence="8" id="KW-0175">Coiled coil</keyword>
<dbReference type="InterPro" id="IPR051062">
    <property type="entry name" value="Topoisomerase_IB"/>
</dbReference>
<gene>
    <name evidence="10" type="primary">zgc:173742</name>
</gene>
<dbReference type="Pfam" id="PF14370">
    <property type="entry name" value="Topo_C_assoc"/>
    <property type="match status" value="1"/>
</dbReference>
<keyword evidence="11" id="KW-1185">Reference proteome</keyword>
<dbReference type="InterPro" id="IPR013499">
    <property type="entry name" value="TopoI_euk"/>
</dbReference>
<feature type="active site" description="O-(3'-phospho-DNA)-tyrosine intermediate" evidence="6">
    <location>
        <position position="556"/>
    </location>
</feature>
<dbReference type="GO" id="GO:0003917">
    <property type="term" value="F:DNA topoisomerase type I (single strand cut, ATP-independent) activity"/>
    <property type="evidence" value="ECO:0007669"/>
    <property type="project" value="UniProtKB-UniRule"/>
</dbReference>
<evidence type="ECO:0000256" key="6">
    <source>
        <dbReference type="PROSITE-ProRule" id="PRU01382"/>
    </source>
</evidence>
<feature type="coiled-coil region" evidence="8">
    <location>
        <begin position="478"/>
        <end position="544"/>
    </location>
</feature>
<dbReference type="InterPro" id="IPR001631">
    <property type="entry name" value="TopoI"/>
</dbReference>
<dbReference type="Proteomes" id="UP000472265">
    <property type="component" value="Chromosome 8"/>
</dbReference>
<dbReference type="GO" id="GO:0003677">
    <property type="term" value="F:DNA binding"/>
    <property type="evidence" value="ECO:0007669"/>
    <property type="project" value="UniProtKB-UniRule"/>
</dbReference>
<dbReference type="Gene3D" id="1.10.132.10">
    <property type="match status" value="1"/>
</dbReference>
<dbReference type="GO" id="GO:0006265">
    <property type="term" value="P:DNA topological change"/>
    <property type="evidence" value="ECO:0007669"/>
    <property type="project" value="UniProtKB-UniRule"/>
</dbReference>
<dbReference type="GO" id="GO:0006260">
    <property type="term" value="P:DNA replication"/>
    <property type="evidence" value="ECO:0007669"/>
    <property type="project" value="TreeGrafter"/>
</dbReference>
<comment type="similarity">
    <text evidence="2 6 7">Belongs to the type IB topoisomerase family.</text>
</comment>
<dbReference type="PANTHER" id="PTHR10290">
    <property type="entry name" value="DNA TOPOISOMERASE I"/>
    <property type="match status" value="1"/>
</dbReference>